<dbReference type="Proteomes" id="UP000476055">
    <property type="component" value="Unassembled WGS sequence"/>
</dbReference>
<comment type="caution">
    <text evidence="1">The sequence shown here is derived from an EMBL/GenBank/DDBJ whole genome shotgun (WGS) entry which is preliminary data.</text>
</comment>
<sequence length="148" mass="16518">MTDRTQADVEYAQRLRETGWTNLTPEEQKEYLAGLKGCLNTSDLLRIENDIQILLDVLELDGTSYVNNVPALPTASYFGNLSSNVTAIREAYCVHADTPQVPALPYNTWQAYNAIEQILNDVYEVVSAQFSYYAGNEIYAGDTIGLLL</sequence>
<reference evidence="1 2" key="1">
    <citation type="submission" date="2019-08" db="EMBL/GenBank/DDBJ databases">
        <title>In-depth cultivation of the pig gut microbiome towards novel bacterial diversity and tailored functional studies.</title>
        <authorList>
            <person name="Wylensek D."/>
            <person name="Hitch T.C.A."/>
            <person name="Clavel T."/>
        </authorList>
    </citation>
    <scope>NUCLEOTIDE SEQUENCE [LARGE SCALE GENOMIC DNA]</scope>
    <source>
        <strain evidence="1 2">WCA3-601-WT-6H</strain>
    </source>
</reference>
<proteinExistence type="predicted"/>
<dbReference type="EMBL" id="VUMU01000006">
    <property type="protein sequence ID" value="MST57880.1"/>
    <property type="molecule type" value="Genomic_DNA"/>
</dbReference>
<dbReference type="AlphaFoldDB" id="A0A6L5YIW2"/>
<organism evidence="1 2">
    <name type="scientific">Waltera intestinalis</name>
    <dbReference type="NCBI Taxonomy" id="2606635"/>
    <lineage>
        <taxon>Bacteria</taxon>
        <taxon>Bacillati</taxon>
        <taxon>Bacillota</taxon>
        <taxon>Clostridia</taxon>
        <taxon>Lachnospirales</taxon>
        <taxon>Lachnospiraceae</taxon>
        <taxon>Waltera</taxon>
    </lineage>
</organism>
<keyword evidence="2" id="KW-1185">Reference proteome</keyword>
<evidence type="ECO:0000313" key="2">
    <source>
        <dbReference type="Proteomes" id="UP000476055"/>
    </source>
</evidence>
<protein>
    <submittedName>
        <fullName evidence="1">Uncharacterized protein</fullName>
    </submittedName>
</protein>
<dbReference type="RefSeq" id="WP_154496009.1">
    <property type="nucleotide sequence ID" value="NZ_VUMU01000006.1"/>
</dbReference>
<gene>
    <name evidence="1" type="ORF">FYJ59_06420</name>
</gene>
<name>A0A6L5YIW2_9FIRM</name>
<evidence type="ECO:0000313" key="1">
    <source>
        <dbReference type="EMBL" id="MST57880.1"/>
    </source>
</evidence>
<accession>A0A6L5YIW2</accession>